<keyword evidence="4" id="KW-0067">ATP-binding</keyword>
<dbReference type="PANTHER" id="PTHR10887">
    <property type="entry name" value="DNA2/NAM7 HELICASE FAMILY"/>
    <property type="match status" value="1"/>
</dbReference>
<dbReference type="InterPro" id="IPR047187">
    <property type="entry name" value="SF1_C_Upf1"/>
</dbReference>
<dbReference type="GO" id="GO:0004386">
    <property type="term" value="F:helicase activity"/>
    <property type="evidence" value="ECO:0007669"/>
    <property type="project" value="UniProtKB-KW"/>
</dbReference>
<protein>
    <recommendedName>
        <fullName evidence="10">Helicase ATP-binding domain-containing protein</fullName>
    </recommendedName>
</protein>
<name>A0A0L9VCJ8_PHAAN</name>
<feature type="domain" description="DUF6469" evidence="7">
    <location>
        <begin position="83"/>
        <end position="200"/>
    </location>
</feature>
<dbReference type="EMBL" id="CM003379">
    <property type="protein sequence ID" value="KOM52790.1"/>
    <property type="molecule type" value="Genomic_DNA"/>
</dbReference>
<dbReference type="InterPro" id="IPR041679">
    <property type="entry name" value="DNA2/NAM7-like_C"/>
</dbReference>
<feature type="domain" description="DNA2/NAM7 helicase helicase" evidence="5">
    <location>
        <begin position="626"/>
        <end position="702"/>
    </location>
</feature>
<dbReference type="GO" id="GO:0005524">
    <property type="term" value="F:ATP binding"/>
    <property type="evidence" value="ECO:0007669"/>
    <property type="project" value="UniProtKB-KW"/>
</dbReference>
<evidence type="ECO:0000256" key="3">
    <source>
        <dbReference type="ARBA" id="ARBA00022806"/>
    </source>
</evidence>
<dbReference type="OMA" id="CSVRLIW"/>
<sequence>METSEGFSRLILSWSLEDILNNDLYKDKVKQIPKTFLSVAHYLKSFTFPLIEETRTDLCSSMKMLSEAPVYEITDIAFSENYKPPHDLLYQIEMKALVDSDRKGDICEPEIGQLFTLTKTRPKCIDDLNKRGNSYLTGLIGKVRKKKDEEDVYEVQILASKPIKLEMYWQEDGTYVYGIYGFAAYLINITTNMRIWNALNSDPEGPDIHVIKQLLQPDPAVRAMVYSLPFTICALQCLVHGITVQLVGGNCAQCFSSERYTIDVSNIGAVIRSFDLNKAQEEGVLSCLAARECSHKNTVKLIWGPPGTGKTKTVGSLLFSLLKRKCRTLTCAPTNVAVLEVISRFLRLVMDSIDYHTYGLGDIVLFGNRKRMSIDDRDDLLDIFLDYRVNILARCFAPLSGWKHHLELVIRLLEIPEEQYHEYLKCEEKRDYEIKGDDCLKEENDVIASQQTNQEKINMSQDPKIWKQNEWMKIINRTLRENRLSFKEANKSKYDKQEMKDILFHENKIERLTFHDFFTKKLNYIRRRMRTFAVDMCTHLPTSFISLRVVKSLFECLDWLKVFVEVLSNNSITDHEFKDAISISTIDQSRASCCTWQAKLCITRKECLKMLRSLLNILVLPDFSDEYSIKNFCLRRSRMLFCTAASSARLHAVEHCRLEMLVIDEAAQLKECESNIPLQLPGIRHAVLIGDEKQLPALVKSEISGKAGFGRSLFERLVLLGHEKHLLNIQYRMHPSISLFPNMEFYDKQILDSPRVKERSYGKHFIGGDMFKFYSFINVSYGQDELDEGNSRKNRVEVAVVSEIVFELYKESVSRTRTVSVGVISPYKAQVIAIQDAIGKRIGGDVDHNFSVKVCTVDGFQGGEEDVIIISTVRYNNMGFVGFISNLQRTNVALTRARYCLWIVGNGETLMNSGSIWERIVLDARSRGCYHNADEDDRLSHAITTSIIDIGQVGDLLHLSSPLFRKARWKVCFNQRFLISMARIKSSEICQKICSLLRQLSSGWRQPKREINLGVVDDISSQLLELYKVNESLYLVWTIDVIKDNSNYVQILKIWDVLPLSEVTNLARDIDISYRNYSADILRFCKTRCYDGKFDIPGTWLASSNHLTNNNLPDPMQVLCNQFSSLGLRNIN</sequence>
<dbReference type="InterPro" id="IPR027417">
    <property type="entry name" value="P-loop_NTPase"/>
</dbReference>
<proteinExistence type="predicted"/>
<dbReference type="Gene3D" id="3.40.50.300">
    <property type="entry name" value="P-loop containing nucleotide triphosphate hydrolases"/>
    <property type="match status" value="2"/>
</dbReference>
<dbReference type="InterPro" id="IPR045529">
    <property type="entry name" value="DUF6469"/>
</dbReference>
<evidence type="ECO:0000256" key="2">
    <source>
        <dbReference type="ARBA" id="ARBA00022801"/>
    </source>
</evidence>
<dbReference type="InterPro" id="IPR041677">
    <property type="entry name" value="DNA2/NAM7_AAA_11"/>
</dbReference>
<dbReference type="Pfam" id="PF13086">
    <property type="entry name" value="AAA_11"/>
    <property type="match status" value="2"/>
</dbReference>
<evidence type="ECO:0000259" key="5">
    <source>
        <dbReference type="Pfam" id="PF13086"/>
    </source>
</evidence>
<reference evidence="9" key="1">
    <citation type="journal article" date="2015" name="Proc. Natl. Acad. Sci. U.S.A.">
        <title>Genome sequencing of adzuki bean (Vigna angularis) provides insight into high starch and low fat accumulation and domestication.</title>
        <authorList>
            <person name="Yang K."/>
            <person name="Tian Z."/>
            <person name="Chen C."/>
            <person name="Luo L."/>
            <person name="Zhao B."/>
            <person name="Wang Z."/>
            <person name="Yu L."/>
            <person name="Li Y."/>
            <person name="Sun Y."/>
            <person name="Li W."/>
            <person name="Chen Y."/>
            <person name="Li Y."/>
            <person name="Zhang Y."/>
            <person name="Ai D."/>
            <person name="Zhao J."/>
            <person name="Shang C."/>
            <person name="Ma Y."/>
            <person name="Wu B."/>
            <person name="Wang M."/>
            <person name="Gao L."/>
            <person name="Sun D."/>
            <person name="Zhang P."/>
            <person name="Guo F."/>
            <person name="Wang W."/>
            <person name="Li Y."/>
            <person name="Wang J."/>
            <person name="Varshney R.K."/>
            <person name="Wang J."/>
            <person name="Ling H.Q."/>
            <person name="Wan P."/>
        </authorList>
    </citation>
    <scope>NUCLEOTIDE SEQUENCE</scope>
    <source>
        <strain evidence="9">cv. Jingnong 6</strain>
    </source>
</reference>
<dbReference type="InterPro" id="IPR045055">
    <property type="entry name" value="DNA2/NAM7-like"/>
</dbReference>
<keyword evidence="3" id="KW-0347">Helicase</keyword>
<dbReference type="FunFam" id="3.40.50.300:FF:000326">
    <property type="entry name" value="P-loop containing nucleoside triphosphate hydrolase"/>
    <property type="match status" value="1"/>
</dbReference>
<organism evidence="8 9">
    <name type="scientific">Phaseolus angularis</name>
    <name type="common">Azuki bean</name>
    <name type="synonym">Vigna angularis</name>
    <dbReference type="NCBI Taxonomy" id="3914"/>
    <lineage>
        <taxon>Eukaryota</taxon>
        <taxon>Viridiplantae</taxon>
        <taxon>Streptophyta</taxon>
        <taxon>Embryophyta</taxon>
        <taxon>Tracheophyta</taxon>
        <taxon>Spermatophyta</taxon>
        <taxon>Magnoliopsida</taxon>
        <taxon>eudicotyledons</taxon>
        <taxon>Gunneridae</taxon>
        <taxon>Pentapetalae</taxon>
        <taxon>rosids</taxon>
        <taxon>fabids</taxon>
        <taxon>Fabales</taxon>
        <taxon>Fabaceae</taxon>
        <taxon>Papilionoideae</taxon>
        <taxon>50 kb inversion clade</taxon>
        <taxon>NPAAA clade</taxon>
        <taxon>indigoferoid/millettioid clade</taxon>
        <taxon>Phaseoleae</taxon>
        <taxon>Vigna</taxon>
    </lineage>
</organism>
<dbReference type="SUPFAM" id="SSF52540">
    <property type="entry name" value="P-loop containing nucleoside triphosphate hydrolases"/>
    <property type="match status" value="1"/>
</dbReference>
<gene>
    <name evidence="8" type="ORF">LR48_Vigan09g144900</name>
</gene>
<dbReference type="AlphaFoldDB" id="A0A0L9VCJ8"/>
<feature type="domain" description="DNA2/NAM7 helicase helicase" evidence="5">
    <location>
        <begin position="276"/>
        <end position="476"/>
    </location>
</feature>
<dbReference type="Proteomes" id="UP000053144">
    <property type="component" value="Chromosome 9"/>
</dbReference>
<evidence type="ECO:0000313" key="8">
    <source>
        <dbReference type="EMBL" id="KOM52790.1"/>
    </source>
</evidence>
<dbReference type="PANTHER" id="PTHR10887:SF529">
    <property type="entry name" value="P-LOOP NUCLEOSIDE TRIPHOSPHATE HYDROLASE SUPERFAMILY PROTEIN"/>
    <property type="match status" value="1"/>
</dbReference>
<dbReference type="Gramene" id="KOM52790">
    <property type="protein sequence ID" value="KOM52790"/>
    <property type="gene ID" value="LR48_Vigan09g144900"/>
</dbReference>
<evidence type="ECO:0000256" key="1">
    <source>
        <dbReference type="ARBA" id="ARBA00022741"/>
    </source>
</evidence>
<evidence type="ECO:0000256" key="4">
    <source>
        <dbReference type="ARBA" id="ARBA00022840"/>
    </source>
</evidence>
<evidence type="ECO:0008006" key="10">
    <source>
        <dbReference type="Google" id="ProtNLM"/>
    </source>
</evidence>
<dbReference type="CDD" id="cd18808">
    <property type="entry name" value="SF1_C_Upf1"/>
    <property type="match status" value="1"/>
</dbReference>
<feature type="domain" description="DNA2/NAM7 helicase-like C-terminal" evidence="6">
    <location>
        <begin position="710"/>
        <end position="907"/>
    </location>
</feature>
<accession>A0A0L9VCJ8</accession>
<dbReference type="GO" id="GO:0005694">
    <property type="term" value="C:chromosome"/>
    <property type="evidence" value="ECO:0007669"/>
    <property type="project" value="UniProtKB-ARBA"/>
</dbReference>
<keyword evidence="2" id="KW-0378">Hydrolase</keyword>
<keyword evidence="1" id="KW-0547">Nucleotide-binding</keyword>
<evidence type="ECO:0000259" key="7">
    <source>
        <dbReference type="Pfam" id="PF20073"/>
    </source>
</evidence>
<dbReference type="Pfam" id="PF13087">
    <property type="entry name" value="AAA_12"/>
    <property type="match status" value="1"/>
</dbReference>
<dbReference type="Pfam" id="PF20073">
    <property type="entry name" value="DUF6469"/>
    <property type="match status" value="1"/>
</dbReference>
<evidence type="ECO:0000259" key="6">
    <source>
        <dbReference type="Pfam" id="PF13087"/>
    </source>
</evidence>
<dbReference type="GO" id="GO:0016787">
    <property type="term" value="F:hydrolase activity"/>
    <property type="evidence" value="ECO:0007669"/>
    <property type="project" value="UniProtKB-KW"/>
</dbReference>
<evidence type="ECO:0000313" key="9">
    <source>
        <dbReference type="Proteomes" id="UP000053144"/>
    </source>
</evidence>